<proteinExistence type="predicted"/>
<dbReference type="Proteomes" id="UP000604117">
    <property type="component" value="Unassembled WGS sequence"/>
</dbReference>
<name>A0ABQ4CRC3_9ACTN</name>
<dbReference type="InterPro" id="IPR018535">
    <property type="entry name" value="DUF1996"/>
</dbReference>
<dbReference type="RefSeq" id="WP_203713943.1">
    <property type="nucleotide sequence ID" value="NZ_BONE01000024.1"/>
</dbReference>
<feature type="compositionally biased region" description="Low complexity" evidence="1">
    <location>
        <begin position="96"/>
        <end position="110"/>
    </location>
</feature>
<dbReference type="PANTHER" id="PTHR43662:SF3">
    <property type="entry name" value="DOMAIN PROTEIN, PUTATIVE (AFU_ORTHOLOGUE AFUA_6G11970)-RELATED"/>
    <property type="match status" value="1"/>
</dbReference>
<keyword evidence="4" id="KW-1185">Reference proteome</keyword>
<feature type="region of interest" description="Disordered" evidence="1">
    <location>
        <begin position="71"/>
        <end position="116"/>
    </location>
</feature>
<sequence>MTGSREAPMYEPTPPPRRPFLRRRSTILVAIPVLVALAATGAVAAAGARSSNPAPASATDVVEAGTTDVLPDSAAYADPGAAPTAGPTTAPPEPTTAPAATKTPGSPPAAKGGWVPVDPAKQAADVRAFFARTPRKVTGNPVKVPEFNASCKVSHRNDDDPIVVPGLVGASHNHTFMGNTSTNAHSTAASLFANKKTSCTPAQDHSAYWIPTLLQNGKAVNPSGVTVYYGSRLKDPSRTVPFPLGFRMITGDAKRQTDTPDKQGNRFWCGGIGGETGRTPDGEWPVCAKTANLVRQVTFPDCWDGKHLDSPDHKSHVGPADRDGRCSGRFPVAIPSVSFVIGYPLSTNTTGLKLSSGTGFSMHADFFNAWEPDALAQRVRNCLNQGYKCGSDGAF</sequence>
<organism evidence="3 4">
    <name type="scientific">Asanoa siamensis</name>
    <dbReference type="NCBI Taxonomy" id="926357"/>
    <lineage>
        <taxon>Bacteria</taxon>
        <taxon>Bacillati</taxon>
        <taxon>Actinomycetota</taxon>
        <taxon>Actinomycetes</taxon>
        <taxon>Micromonosporales</taxon>
        <taxon>Micromonosporaceae</taxon>
        <taxon>Asanoa</taxon>
    </lineage>
</organism>
<feature type="region of interest" description="Disordered" evidence="1">
    <location>
        <begin position="1"/>
        <end position="20"/>
    </location>
</feature>
<dbReference type="Pfam" id="PF09362">
    <property type="entry name" value="DUF1996"/>
    <property type="match status" value="1"/>
</dbReference>
<protein>
    <recommendedName>
        <fullName evidence="2">DUF1996 domain-containing protein</fullName>
    </recommendedName>
</protein>
<evidence type="ECO:0000313" key="3">
    <source>
        <dbReference type="EMBL" id="GIF73825.1"/>
    </source>
</evidence>
<feature type="compositionally biased region" description="Low complexity" evidence="1">
    <location>
        <begin position="74"/>
        <end position="88"/>
    </location>
</feature>
<reference evidence="3 4" key="1">
    <citation type="submission" date="2021-01" db="EMBL/GenBank/DDBJ databases">
        <title>Whole genome shotgun sequence of Asanoa siamensis NBRC 107932.</title>
        <authorList>
            <person name="Komaki H."/>
            <person name="Tamura T."/>
        </authorList>
    </citation>
    <scope>NUCLEOTIDE SEQUENCE [LARGE SCALE GENOMIC DNA]</scope>
    <source>
        <strain evidence="3 4">NBRC 107932</strain>
    </source>
</reference>
<evidence type="ECO:0000313" key="4">
    <source>
        <dbReference type="Proteomes" id="UP000604117"/>
    </source>
</evidence>
<dbReference type="EMBL" id="BONE01000024">
    <property type="protein sequence ID" value="GIF73825.1"/>
    <property type="molecule type" value="Genomic_DNA"/>
</dbReference>
<evidence type="ECO:0000259" key="2">
    <source>
        <dbReference type="Pfam" id="PF09362"/>
    </source>
</evidence>
<evidence type="ECO:0000256" key="1">
    <source>
        <dbReference type="SAM" id="MobiDB-lite"/>
    </source>
</evidence>
<accession>A0ABQ4CRC3</accession>
<comment type="caution">
    <text evidence="3">The sequence shown here is derived from an EMBL/GenBank/DDBJ whole genome shotgun (WGS) entry which is preliminary data.</text>
</comment>
<gene>
    <name evidence="3" type="ORF">Asi02nite_33430</name>
</gene>
<feature type="domain" description="DUF1996" evidence="2">
    <location>
        <begin position="160"/>
        <end position="370"/>
    </location>
</feature>
<dbReference type="PANTHER" id="PTHR43662">
    <property type="match status" value="1"/>
</dbReference>